<feature type="compositionally biased region" description="Polar residues" evidence="1">
    <location>
        <begin position="99"/>
        <end position="110"/>
    </location>
</feature>
<reference evidence="2 3" key="1">
    <citation type="journal article" date="2019" name="Commun. Biol.">
        <title>The bagworm genome reveals a unique fibroin gene that provides high tensile strength.</title>
        <authorList>
            <person name="Kono N."/>
            <person name="Nakamura H."/>
            <person name="Ohtoshi R."/>
            <person name="Tomita M."/>
            <person name="Numata K."/>
            <person name="Arakawa K."/>
        </authorList>
    </citation>
    <scope>NUCLEOTIDE SEQUENCE [LARGE SCALE GENOMIC DNA]</scope>
</reference>
<feature type="region of interest" description="Disordered" evidence="1">
    <location>
        <begin position="1"/>
        <end position="27"/>
    </location>
</feature>
<protein>
    <submittedName>
        <fullName evidence="2">Uncharacterized protein</fullName>
    </submittedName>
</protein>
<evidence type="ECO:0000313" key="3">
    <source>
        <dbReference type="Proteomes" id="UP000299102"/>
    </source>
</evidence>
<feature type="region of interest" description="Disordered" evidence="1">
    <location>
        <begin position="71"/>
        <end position="118"/>
    </location>
</feature>
<accession>A0A4C1SST2</accession>
<evidence type="ECO:0000313" key="2">
    <source>
        <dbReference type="EMBL" id="GBP04308.1"/>
    </source>
</evidence>
<evidence type="ECO:0000256" key="1">
    <source>
        <dbReference type="SAM" id="MobiDB-lite"/>
    </source>
</evidence>
<keyword evidence="3" id="KW-1185">Reference proteome</keyword>
<name>A0A4C1SST2_EUMVA</name>
<dbReference type="EMBL" id="BGZK01000013">
    <property type="protein sequence ID" value="GBP04308.1"/>
    <property type="molecule type" value="Genomic_DNA"/>
</dbReference>
<sequence>MFAGRGRQGVTIPPTDRGQPNGRGALRRELSARPRICIVMQLHYYSLVYRRAYCPRYFSGLSPELLIGARAQRPNNAGGPTRLTQSRLSDNRPRRRTGRSLQGRTFTTKQTHYEGDGP</sequence>
<proteinExistence type="predicted"/>
<dbReference type="AlphaFoldDB" id="A0A4C1SST2"/>
<comment type="caution">
    <text evidence="2">The sequence shown here is derived from an EMBL/GenBank/DDBJ whole genome shotgun (WGS) entry which is preliminary data.</text>
</comment>
<dbReference type="Proteomes" id="UP000299102">
    <property type="component" value="Unassembled WGS sequence"/>
</dbReference>
<organism evidence="2 3">
    <name type="scientific">Eumeta variegata</name>
    <name type="common">Bagworm moth</name>
    <name type="synonym">Eumeta japonica</name>
    <dbReference type="NCBI Taxonomy" id="151549"/>
    <lineage>
        <taxon>Eukaryota</taxon>
        <taxon>Metazoa</taxon>
        <taxon>Ecdysozoa</taxon>
        <taxon>Arthropoda</taxon>
        <taxon>Hexapoda</taxon>
        <taxon>Insecta</taxon>
        <taxon>Pterygota</taxon>
        <taxon>Neoptera</taxon>
        <taxon>Endopterygota</taxon>
        <taxon>Lepidoptera</taxon>
        <taxon>Glossata</taxon>
        <taxon>Ditrysia</taxon>
        <taxon>Tineoidea</taxon>
        <taxon>Psychidae</taxon>
        <taxon>Oiketicinae</taxon>
        <taxon>Eumeta</taxon>
    </lineage>
</organism>
<gene>
    <name evidence="2" type="ORF">EVAR_6519_1</name>
</gene>